<dbReference type="STRING" id="1071679.BG57_26965"/>
<organism evidence="2 3">
    <name type="scientific">Caballeronia grimmiae</name>
    <dbReference type="NCBI Taxonomy" id="1071679"/>
    <lineage>
        <taxon>Bacteria</taxon>
        <taxon>Pseudomonadati</taxon>
        <taxon>Pseudomonadota</taxon>
        <taxon>Betaproteobacteria</taxon>
        <taxon>Burkholderiales</taxon>
        <taxon>Burkholderiaceae</taxon>
        <taxon>Caballeronia</taxon>
    </lineage>
</organism>
<dbReference type="Proteomes" id="UP000597138">
    <property type="component" value="Unassembled WGS sequence"/>
</dbReference>
<dbReference type="OrthoDB" id="9130049at2"/>
<accession>A0A069NES8</accession>
<gene>
    <name evidence="2" type="ORF">BG57_26965</name>
    <name evidence="1" type="ORF">GCM10010985_60630</name>
</gene>
<keyword evidence="4" id="KW-1185">Reference proteome</keyword>
<evidence type="ECO:0000313" key="3">
    <source>
        <dbReference type="Proteomes" id="UP000027439"/>
    </source>
</evidence>
<dbReference type="eggNOG" id="ENOG5030X2Q">
    <property type="taxonomic scope" value="Bacteria"/>
</dbReference>
<dbReference type="Proteomes" id="UP000027439">
    <property type="component" value="Unassembled WGS sequence"/>
</dbReference>
<reference evidence="2 3" key="2">
    <citation type="submission" date="2014-03" db="EMBL/GenBank/DDBJ databases">
        <title>Draft Genome Sequences of Four Burkholderia Strains.</title>
        <authorList>
            <person name="Liu X.Y."/>
            <person name="Li C.X."/>
            <person name="Xu J.H."/>
        </authorList>
    </citation>
    <scope>NUCLEOTIDE SEQUENCE [LARGE SCALE GENOMIC DNA]</scope>
    <source>
        <strain evidence="2 3">R27</strain>
    </source>
</reference>
<dbReference type="RefSeq" id="WP_035970370.1">
    <property type="nucleotide sequence ID" value="NZ_BMEG01000021.1"/>
</dbReference>
<proteinExistence type="predicted"/>
<reference evidence="1" key="1">
    <citation type="journal article" date="2014" name="Int. J. Syst. Evol. Microbiol.">
        <title>Complete genome of a new Firmicutes species belonging to the dominant human colonic microbiota ('Ruminococcus bicirculans') reveals two chromosomes and a selective capacity to utilize plant glucans.</title>
        <authorList>
            <consortium name="NISC Comparative Sequencing Program"/>
            <person name="Wegmann U."/>
            <person name="Louis P."/>
            <person name="Goesmann A."/>
            <person name="Henrissat B."/>
            <person name="Duncan S.H."/>
            <person name="Flint H.J."/>
        </authorList>
    </citation>
    <scope>NUCLEOTIDE SEQUENCE</scope>
    <source>
        <strain evidence="1">CGMCC 1.11013</strain>
    </source>
</reference>
<dbReference type="EMBL" id="JFHE01000059">
    <property type="protein sequence ID" value="KDR26159.1"/>
    <property type="molecule type" value="Genomic_DNA"/>
</dbReference>
<dbReference type="AlphaFoldDB" id="A0A069NES8"/>
<sequence>MTYEPPVLLEFIAAGDEINLALLEIDSKEFSTDGDRKTARRAVLADAVVKHHLPGVREAVLSHEISGLVANRPMMSRLFDYHELKAMCLLRATPSLVDQFVAVKRKNPVFGLGEIMALAVEARERHQWGHLWDE</sequence>
<evidence type="ECO:0000313" key="2">
    <source>
        <dbReference type="EMBL" id="KDR26159.1"/>
    </source>
</evidence>
<reference evidence="4" key="3">
    <citation type="journal article" date="2019" name="Int. J. Syst. Evol. Microbiol.">
        <title>The Global Catalogue of Microorganisms (GCM) 10K type strain sequencing project: providing services to taxonomists for standard genome sequencing and annotation.</title>
        <authorList>
            <consortium name="The Broad Institute Genomics Platform"/>
            <consortium name="The Broad Institute Genome Sequencing Center for Infectious Disease"/>
            <person name="Wu L."/>
            <person name="Ma J."/>
        </authorList>
    </citation>
    <scope>NUCLEOTIDE SEQUENCE [LARGE SCALE GENOMIC DNA]</scope>
    <source>
        <strain evidence="4">CGMCC 1.11013</strain>
    </source>
</reference>
<protein>
    <submittedName>
        <fullName evidence="2">Uncharacterized protein</fullName>
    </submittedName>
</protein>
<evidence type="ECO:0000313" key="1">
    <source>
        <dbReference type="EMBL" id="GGD97800.1"/>
    </source>
</evidence>
<dbReference type="EMBL" id="BMEG01000021">
    <property type="protein sequence ID" value="GGD97800.1"/>
    <property type="molecule type" value="Genomic_DNA"/>
</dbReference>
<reference evidence="1" key="4">
    <citation type="submission" date="2024-05" db="EMBL/GenBank/DDBJ databases">
        <authorList>
            <person name="Sun Q."/>
            <person name="Zhou Y."/>
        </authorList>
    </citation>
    <scope>NUCLEOTIDE SEQUENCE</scope>
    <source>
        <strain evidence="1">CGMCC 1.11013</strain>
    </source>
</reference>
<evidence type="ECO:0000313" key="4">
    <source>
        <dbReference type="Proteomes" id="UP000597138"/>
    </source>
</evidence>
<name>A0A069NES8_9BURK</name>
<comment type="caution">
    <text evidence="2">The sequence shown here is derived from an EMBL/GenBank/DDBJ whole genome shotgun (WGS) entry which is preliminary data.</text>
</comment>